<dbReference type="EMBL" id="JANSHE010003121">
    <property type="protein sequence ID" value="KAJ2987590.1"/>
    <property type="molecule type" value="Genomic_DNA"/>
</dbReference>
<sequence length="854" mass="94607">MSSLNGLRITANQARSFSEFLLSLTLPSLQSISMSDAGVENEGTAGRTVDVASEGSELEIAAVCEAIVEDYRNGETRKAKATAQLYRALRFVLLGPSASALCSTSTLTVSKSFKRTTIKSRVSLLPSPNSKPSASSILTAPSEEKLGDPTPSSCPPSRNSTASIPYTSSEREQELKDLLLRRSLLRRILCTDRPPPANPACVSMSVDAPLGHADITTSALPAREGTWPRAHKRQLQETYPIVANKRPRRFHGFLWDDPDLYVTPLTTLSESMSPLPSPQASDLRDDVPRSTLTVHSHLFSIITPAKVDVLERLLESHPNQPLVQWDALYGLRVDHASVEELLLRSVMSSVPSHGAVVPSTEEIRLKTLESFERRPCLWQCEVAQAILRRDKDVVCISGTGSGKTLTFWMPLLFRPDGIQIIITPLNILGEQNTAQLQRLGIRAIAISAKTATAKNFADIGQFNYRVIVVNPKEAFKRKGGFSALWKNRVFTVRLISVVWDEAHCVESWASFRKDYAQSGRLRNLLSSVPYLIPSATLPDAKLSGVLSNLQVPRSRLVTIRRSNDRPNIYLVVRKMRYAVSSFKDLLDILLPEGWKPGDPIPKFLVFFDNIEDSIQAADVLRKFFRAEDRYKVLCFNSDATPTLREQATEEYRAGDLWGLYCTDSFGMGVDIPDVDIVVQWKTTCDLDSLWQRFGRAARGPGTNAVAVLLAEPKFFDEERAAAAKQAEKRAGKKREEELNRAVASEQAKRKRSETVGAASRTDARPAIRPRTTGESNTTALSAHGASWGCEKSENATSADPNKRPTLEERRQMSETTQTLHTTSSNEKVETSGMYARSGLYQETRIRAGKNLLYG</sequence>
<comment type="caution">
    <text evidence="1">The sequence shown here is derived from an EMBL/GenBank/DDBJ whole genome shotgun (WGS) entry which is preliminary data.</text>
</comment>
<evidence type="ECO:0000313" key="1">
    <source>
        <dbReference type="EMBL" id="KAJ2987590.1"/>
    </source>
</evidence>
<name>A0ACC1P8R1_9APHY</name>
<accession>A0ACC1P8R1</accession>
<keyword evidence="2" id="KW-1185">Reference proteome</keyword>
<organism evidence="1 2">
    <name type="scientific">Trametes sanguinea</name>
    <dbReference type="NCBI Taxonomy" id="158606"/>
    <lineage>
        <taxon>Eukaryota</taxon>
        <taxon>Fungi</taxon>
        <taxon>Dikarya</taxon>
        <taxon>Basidiomycota</taxon>
        <taxon>Agaricomycotina</taxon>
        <taxon>Agaricomycetes</taxon>
        <taxon>Polyporales</taxon>
        <taxon>Polyporaceae</taxon>
        <taxon>Trametes</taxon>
    </lineage>
</organism>
<dbReference type="Proteomes" id="UP001144978">
    <property type="component" value="Unassembled WGS sequence"/>
</dbReference>
<gene>
    <name evidence="1" type="ORF">NUW54_g9385</name>
</gene>
<reference evidence="1" key="1">
    <citation type="submission" date="2022-08" db="EMBL/GenBank/DDBJ databases">
        <title>Genome Sequence of Pycnoporus sanguineus.</title>
        <authorList>
            <person name="Buettner E."/>
        </authorList>
    </citation>
    <scope>NUCLEOTIDE SEQUENCE</scope>
    <source>
        <strain evidence="1">CG-C14</strain>
    </source>
</reference>
<protein>
    <submittedName>
        <fullName evidence="1">Uncharacterized protein</fullName>
    </submittedName>
</protein>
<evidence type="ECO:0000313" key="2">
    <source>
        <dbReference type="Proteomes" id="UP001144978"/>
    </source>
</evidence>
<proteinExistence type="predicted"/>